<dbReference type="Proteomes" id="UP000256328">
    <property type="component" value="Unassembled WGS sequence"/>
</dbReference>
<sequence length="158" mass="17225">MTSIFAPIPKFVFTVFEPISLIAGAVAPFISPPWFIAEQIPMTKASNVTDNSRMVALQLGNIYALLAMVGIAVLYTTTEAKVVRNYVIALWIADIGHVAATYYVLGYETFIDIANWNAMTWGNVGATAFLFLTRTLYLMGALGADRKPASLQIGKKAQ</sequence>
<evidence type="ECO:0000313" key="4">
    <source>
        <dbReference type="Proteomes" id="UP000256328"/>
    </source>
</evidence>
<dbReference type="InterPro" id="IPR056121">
    <property type="entry name" value="DUF7704"/>
</dbReference>
<dbReference type="PANTHER" id="PTHR37019:SF2">
    <property type="entry name" value="EXPERA DOMAIN-CONTAINING PROTEIN"/>
    <property type="match status" value="1"/>
</dbReference>
<dbReference type="EMBL" id="PDLN01000016">
    <property type="protein sequence ID" value="RDW63835.1"/>
    <property type="molecule type" value="Genomic_DNA"/>
</dbReference>
<feature type="transmembrane region" description="Helical" evidence="1">
    <location>
        <begin position="12"/>
        <end position="35"/>
    </location>
</feature>
<protein>
    <recommendedName>
        <fullName evidence="2">DUF7704 domain-containing protein</fullName>
    </recommendedName>
</protein>
<reference evidence="3 4" key="1">
    <citation type="journal article" date="2018" name="IMA Fungus">
        <title>IMA Genome-F 9: Draft genome sequence of Annulohypoxylon stygium, Aspergillus mulundensis, Berkeleyomyces basicola (syn. Thielaviopsis basicola), Ceratocystis smalleyi, two Cercospora beticola strains, Coleophoma cylindrospora, Fusarium fracticaudum, Phialophora cf. hyalina, and Morchella septimelata.</title>
        <authorList>
            <person name="Wingfield B.D."/>
            <person name="Bills G.F."/>
            <person name="Dong Y."/>
            <person name="Huang W."/>
            <person name="Nel W.J."/>
            <person name="Swalarsk-Parry B.S."/>
            <person name="Vaghefi N."/>
            <person name="Wilken P.M."/>
            <person name="An Z."/>
            <person name="de Beer Z.W."/>
            <person name="De Vos L."/>
            <person name="Chen L."/>
            <person name="Duong T.A."/>
            <person name="Gao Y."/>
            <person name="Hammerbacher A."/>
            <person name="Kikkert J.R."/>
            <person name="Li Y."/>
            <person name="Li H."/>
            <person name="Li K."/>
            <person name="Li Q."/>
            <person name="Liu X."/>
            <person name="Ma X."/>
            <person name="Naidoo K."/>
            <person name="Pethybridge S.J."/>
            <person name="Sun J."/>
            <person name="Steenkamp E.T."/>
            <person name="van der Nest M.A."/>
            <person name="van Wyk S."/>
            <person name="Wingfield M.J."/>
            <person name="Xiong C."/>
            <person name="Yue Q."/>
            <person name="Zhang X."/>
        </authorList>
    </citation>
    <scope>NUCLEOTIDE SEQUENCE [LARGE SCALE GENOMIC DNA]</scope>
    <source>
        <strain evidence="3 4">BP5796</strain>
    </source>
</reference>
<keyword evidence="1" id="KW-0812">Transmembrane</keyword>
<proteinExistence type="predicted"/>
<feature type="transmembrane region" description="Helical" evidence="1">
    <location>
        <begin position="125"/>
        <end position="144"/>
    </location>
</feature>
<evidence type="ECO:0000256" key="1">
    <source>
        <dbReference type="SAM" id="Phobius"/>
    </source>
</evidence>
<keyword evidence="1" id="KW-1133">Transmembrane helix</keyword>
<name>A0A3D8QPU8_9HELO</name>
<feature type="transmembrane region" description="Helical" evidence="1">
    <location>
        <begin position="87"/>
        <end position="105"/>
    </location>
</feature>
<keyword evidence="1" id="KW-0472">Membrane</keyword>
<gene>
    <name evidence="3" type="ORF">BP5796_10337</name>
</gene>
<feature type="transmembrane region" description="Helical" evidence="1">
    <location>
        <begin position="55"/>
        <end position="75"/>
    </location>
</feature>
<evidence type="ECO:0000313" key="3">
    <source>
        <dbReference type="EMBL" id="RDW63835.1"/>
    </source>
</evidence>
<organism evidence="3 4">
    <name type="scientific">Coleophoma crateriformis</name>
    <dbReference type="NCBI Taxonomy" id="565419"/>
    <lineage>
        <taxon>Eukaryota</taxon>
        <taxon>Fungi</taxon>
        <taxon>Dikarya</taxon>
        <taxon>Ascomycota</taxon>
        <taxon>Pezizomycotina</taxon>
        <taxon>Leotiomycetes</taxon>
        <taxon>Helotiales</taxon>
        <taxon>Dermateaceae</taxon>
        <taxon>Coleophoma</taxon>
    </lineage>
</organism>
<dbReference type="OrthoDB" id="2937326at2759"/>
<comment type="caution">
    <text evidence="3">The sequence shown here is derived from an EMBL/GenBank/DDBJ whole genome shotgun (WGS) entry which is preliminary data.</text>
</comment>
<dbReference type="Pfam" id="PF24803">
    <property type="entry name" value="DUF7704"/>
    <property type="match status" value="1"/>
</dbReference>
<feature type="domain" description="DUF7704" evidence="2">
    <location>
        <begin position="3"/>
        <end position="143"/>
    </location>
</feature>
<keyword evidence="4" id="KW-1185">Reference proteome</keyword>
<accession>A0A3D8QPU8</accession>
<dbReference type="AlphaFoldDB" id="A0A3D8QPU8"/>
<evidence type="ECO:0000259" key="2">
    <source>
        <dbReference type="Pfam" id="PF24803"/>
    </source>
</evidence>
<dbReference type="PANTHER" id="PTHR37019">
    <property type="entry name" value="CHROMOSOME 1, WHOLE GENOME SHOTGUN SEQUENCE"/>
    <property type="match status" value="1"/>
</dbReference>